<comment type="caution">
    <text evidence="4">The sequence shown here is derived from an EMBL/GenBank/DDBJ whole genome shotgun (WGS) entry which is preliminary data.</text>
</comment>
<dbReference type="InterPro" id="IPR002104">
    <property type="entry name" value="Integrase_catalytic"/>
</dbReference>
<evidence type="ECO:0000256" key="1">
    <source>
        <dbReference type="ARBA" id="ARBA00023125"/>
    </source>
</evidence>
<dbReference type="GO" id="GO:0006310">
    <property type="term" value="P:DNA recombination"/>
    <property type="evidence" value="ECO:0007669"/>
    <property type="project" value="UniProtKB-KW"/>
</dbReference>
<dbReference type="InterPro" id="IPR011010">
    <property type="entry name" value="DNA_brk_join_enz"/>
</dbReference>
<evidence type="ECO:0000259" key="3">
    <source>
        <dbReference type="PROSITE" id="PS51898"/>
    </source>
</evidence>
<organism evidence="4 5">
    <name type="scientific">Zophobas morio</name>
    <dbReference type="NCBI Taxonomy" id="2755281"/>
    <lineage>
        <taxon>Eukaryota</taxon>
        <taxon>Metazoa</taxon>
        <taxon>Ecdysozoa</taxon>
        <taxon>Arthropoda</taxon>
        <taxon>Hexapoda</taxon>
        <taxon>Insecta</taxon>
        <taxon>Pterygota</taxon>
        <taxon>Neoptera</taxon>
        <taxon>Endopterygota</taxon>
        <taxon>Coleoptera</taxon>
        <taxon>Polyphaga</taxon>
        <taxon>Cucujiformia</taxon>
        <taxon>Tenebrionidae</taxon>
        <taxon>Zophobas</taxon>
    </lineage>
</organism>
<sequence>MDIFPKRTENRNPAHITEKAKEIVLDLLPAKSRQMYEKEYEIFLRWKEEKKIVVVDEDVMLNHLHEKSQELKPATLWSKYSMIKAVLSVKENIEINKFSRVIAFLKRNSVGYESTKSKVLTRQEIDTFLTHADDMKYLLTKVALLFGVCGACRREELHSLKIQDIVQKDEECLIITIPDTKSNIKRVFPVIAKGKAVNGLELYQKFLRLWPETVQHDYFFICYRNGKCTVQRVGIHSFAKMPSVVAEFLNLPNPKEYTGHCFRRSSASRAADSDVDLISLKRLGGWKSSSVAESYIEESVERKKKICR</sequence>
<dbReference type="EMBL" id="JALNTZ010000005">
    <property type="protein sequence ID" value="KAJ3651535.1"/>
    <property type="molecule type" value="Genomic_DNA"/>
</dbReference>
<evidence type="ECO:0000256" key="2">
    <source>
        <dbReference type="ARBA" id="ARBA00023172"/>
    </source>
</evidence>
<dbReference type="AlphaFoldDB" id="A0AA38I9D2"/>
<keyword evidence="1" id="KW-0238">DNA-binding</keyword>
<name>A0AA38I9D2_9CUCU</name>
<dbReference type="Gene3D" id="1.10.443.10">
    <property type="entry name" value="Intergrase catalytic core"/>
    <property type="match status" value="1"/>
</dbReference>
<protein>
    <recommendedName>
        <fullName evidence="3">Tyr recombinase domain-containing protein</fullName>
    </recommendedName>
</protein>
<dbReference type="PANTHER" id="PTHR30349">
    <property type="entry name" value="PHAGE INTEGRASE-RELATED"/>
    <property type="match status" value="1"/>
</dbReference>
<dbReference type="SUPFAM" id="SSF56349">
    <property type="entry name" value="DNA breaking-rejoining enzymes"/>
    <property type="match status" value="1"/>
</dbReference>
<keyword evidence="2" id="KW-0233">DNA recombination</keyword>
<dbReference type="Pfam" id="PF00589">
    <property type="entry name" value="Phage_integrase"/>
    <property type="match status" value="1"/>
</dbReference>
<dbReference type="InterPro" id="IPR013762">
    <property type="entry name" value="Integrase-like_cat_sf"/>
</dbReference>
<dbReference type="PROSITE" id="PS51898">
    <property type="entry name" value="TYR_RECOMBINASE"/>
    <property type="match status" value="1"/>
</dbReference>
<reference evidence="4" key="1">
    <citation type="journal article" date="2023" name="G3 (Bethesda)">
        <title>Whole genome assemblies of Zophobas morio and Tenebrio molitor.</title>
        <authorList>
            <person name="Kaur S."/>
            <person name="Stinson S.A."/>
            <person name="diCenzo G.C."/>
        </authorList>
    </citation>
    <scope>NUCLEOTIDE SEQUENCE</scope>
    <source>
        <strain evidence="4">QUZm001</strain>
    </source>
</reference>
<accession>A0AA38I9D2</accession>
<dbReference type="InterPro" id="IPR050090">
    <property type="entry name" value="Tyrosine_recombinase_XerCD"/>
</dbReference>
<dbReference type="GO" id="GO:0003677">
    <property type="term" value="F:DNA binding"/>
    <property type="evidence" value="ECO:0007669"/>
    <property type="project" value="UniProtKB-KW"/>
</dbReference>
<dbReference type="GO" id="GO:0015074">
    <property type="term" value="P:DNA integration"/>
    <property type="evidence" value="ECO:0007669"/>
    <property type="project" value="InterPro"/>
</dbReference>
<evidence type="ECO:0000313" key="5">
    <source>
        <dbReference type="Proteomes" id="UP001168821"/>
    </source>
</evidence>
<keyword evidence="5" id="KW-1185">Reference proteome</keyword>
<evidence type="ECO:0000313" key="4">
    <source>
        <dbReference type="EMBL" id="KAJ3651535.1"/>
    </source>
</evidence>
<dbReference type="PANTHER" id="PTHR30349:SF41">
    <property type="entry name" value="INTEGRASE_RECOMBINASE PROTEIN MJ0367-RELATED"/>
    <property type="match status" value="1"/>
</dbReference>
<proteinExistence type="predicted"/>
<dbReference type="Proteomes" id="UP001168821">
    <property type="component" value="Unassembled WGS sequence"/>
</dbReference>
<feature type="domain" description="Tyr recombinase" evidence="3">
    <location>
        <begin position="115"/>
        <end position="308"/>
    </location>
</feature>
<gene>
    <name evidence="4" type="ORF">Zmor_017569</name>
</gene>